<dbReference type="InParanoid" id="B0X410"/>
<dbReference type="EMBL" id="DS232327">
    <property type="protein sequence ID" value="EDS40087.1"/>
    <property type="molecule type" value="Genomic_DNA"/>
</dbReference>
<dbReference type="Proteomes" id="UP000002320">
    <property type="component" value="Unassembled WGS sequence"/>
</dbReference>
<sequence length="140" mass="15484">MSNKHTLSNNTLAWALLSLIKTKSDQLDQSSWETGNCRFLGRHVTSIRVAKNAVLLMRRRWNREAKKFCNVLDVIELDPADDEKTVGEEDDGEAAGVDKLFQALHNSIWSNVDMHRKAEGAGGGGGAEGGKEDETMETLQ</sequence>
<evidence type="ECO:0000256" key="1">
    <source>
        <dbReference type="SAM" id="MobiDB-lite"/>
    </source>
</evidence>
<accession>B0X410</accession>
<protein>
    <submittedName>
        <fullName evidence="2 3">Uncharacterized protein</fullName>
    </submittedName>
</protein>
<gene>
    <name evidence="3" type="primary">6047305</name>
    <name evidence="2" type="ORF">CpipJ_CPIJ013452</name>
</gene>
<evidence type="ECO:0000313" key="3">
    <source>
        <dbReference type="EnsemblMetazoa" id="CPIJ013452-PA"/>
    </source>
</evidence>
<name>B0X410_CULQU</name>
<reference evidence="2" key="1">
    <citation type="submission" date="2007-03" db="EMBL/GenBank/DDBJ databases">
        <title>Annotation of Culex pipiens quinquefasciatus.</title>
        <authorList>
            <consortium name="The Broad Institute Genome Sequencing Platform"/>
            <person name="Atkinson P.W."/>
            <person name="Hemingway J."/>
            <person name="Christensen B.M."/>
            <person name="Higgs S."/>
            <person name="Kodira C."/>
            <person name="Hannick L."/>
            <person name="Megy K."/>
            <person name="O'Leary S."/>
            <person name="Pearson M."/>
            <person name="Haas B.J."/>
            <person name="Mauceli E."/>
            <person name="Wortman J.R."/>
            <person name="Lee N.H."/>
            <person name="Guigo R."/>
            <person name="Stanke M."/>
            <person name="Alvarado L."/>
            <person name="Amedeo P."/>
            <person name="Antoine C.H."/>
            <person name="Arensburger P."/>
            <person name="Bidwell S.L."/>
            <person name="Crawford M."/>
            <person name="Camaro F."/>
            <person name="Devon K."/>
            <person name="Engels R."/>
            <person name="Hammond M."/>
            <person name="Howarth C."/>
            <person name="Koehrsen M."/>
            <person name="Lawson D."/>
            <person name="Montgomery P."/>
            <person name="Nene V."/>
            <person name="Nusbaum C."/>
            <person name="Puiu D."/>
            <person name="Romero-Severson J."/>
            <person name="Severson D.W."/>
            <person name="Shumway M."/>
            <person name="Sisk P."/>
            <person name="Stolte C."/>
            <person name="Zeng Q."/>
            <person name="Eisenstadt E."/>
            <person name="Fraser-Liggett C."/>
            <person name="Strausberg R."/>
            <person name="Galagan J."/>
            <person name="Birren B."/>
            <person name="Collins F.H."/>
        </authorList>
    </citation>
    <scope>NUCLEOTIDE SEQUENCE [LARGE SCALE GENOMIC DNA]</scope>
    <source>
        <strain evidence="2">JHB</strain>
    </source>
</reference>
<dbReference type="HOGENOM" id="CLU_1837055_0_0_1"/>
<feature type="region of interest" description="Disordered" evidence="1">
    <location>
        <begin position="116"/>
        <end position="140"/>
    </location>
</feature>
<dbReference type="VEuPathDB" id="VectorBase:CPIJ013452"/>
<proteinExistence type="predicted"/>
<evidence type="ECO:0000313" key="2">
    <source>
        <dbReference type="EMBL" id="EDS40087.1"/>
    </source>
</evidence>
<reference evidence="3" key="2">
    <citation type="submission" date="2021-02" db="UniProtKB">
        <authorList>
            <consortium name="EnsemblMetazoa"/>
        </authorList>
    </citation>
    <scope>IDENTIFICATION</scope>
    <source>
        <strain evidence="3">JHB</strain>
    </source>
</reference>
<dbReference type="EnsemblMetazoa" id="CPIJ013452-RA">
    <property type="protein sequence ID" value="CPIJ013452-PA"/>
    <property type="gene ID" value="CPIJ013452"/>
</dbReference>
<organism>
    <name type="scientific">Culex quinquefasciatus</name>
    <name type="common">Southern house mosquito</name>
    <name type="synonym">Culex pungens</name>
    <dbReference type="NCBI Taxonomy" id="7176"/>
    <lineage>
        <taxon>Eukaryota</taxon>
        <taxon>Metazoa</taxon>
        <taxon>Ecdysozoa</taxon>
        <taxon>Arthropoda</taxon>
        <taxon>Hexapoda</taxon>
        <taxon>Insecta</taxon>
        <taxon>Pterygota</taxon>
        <taxon>Neoptera</taxon>
        <taxon>Endopterygota</taxon>
        <taxon>Diptera</taxon>
        <taxon>Nematocera</taxon>
        <taxon>Culicoidea</taxon>
        <taxon>Culicidae</taxon>
        <taxon>Culicinae</taxon>
        <taxon>Culicini</taxon>
        <taxon>Culex</taxon>
        <taxon>Culex</taxon>
    </lineage>
</organism>
<dbReference type="AlphaFoldDB" id="B0X410"/>
<evidence type="ECO:0000313" key="4">
    <source>
        <dbReference type="Proteomes" id="UP000002320"/>
    </source>
</evidence>
<keyword evidence="4" id="KW-1185">Reference proteome</keyword>
<dbReference type="KEGG" id="cqu:CpipJ_CPIJ013452"/>